<dbReference type="AlphaFoldDB" id="A0A383C511"/>
<reference evidence="1" key="1">
    <citation type="submission" date="2018-05" db="EMBL/GenBank/DDBJ databases">
        <authorList>
            <person name="Lanie J.A."/>
            <person name="Ng W.-L."/>
            <person name="Kazmierczak K.M."/>
            <person name="Andrzejewski T.M."/>
            <person name="Davidsen T.M."/>
            <person name="Wayne K.J."/>
            <person name="Tettelin H."/>
            <person name="Glass J.I."/>
            <person name="Rusch D."/>
            <person name="Podicherti R."/>
            <person name="Tsui H.-C.T."/>
            <person name="Winkler M.E."/>
        </authorList>
    </citation>
    <scope>NUCLEOTIDE SEQUENCE</scope>
</reference>
<protein>
    <submittedName>
        <fullName evidence="1">Uncharacterized protein</fullName>
    </submittedName>
</protein>
<name>A0A383C511_9ZZZZ</name>
<sequence length="52" mass="6018">MYQIPIILLIFLFGCGGEYNTSKLVCEKKTDSTKTVLDKVHNKEWIEKKVKS</sequence>
<proteinExistence type="predicted"/>
<gene>
    <name evidence="1" type="ORF">METZ01_LOCUS479552</name>
</gene>
<organism evidence="1">
    <name type="scientific">marine metagenome</name>
    <dbReference type="NCBI Taxonomy" id="408172"/>
    <lineage>
        <taxon>unclassified sequences</taxon>
        <taxon>metagenomes</taxon>
        <taxon>ecological metagenomes</taxon>
    </lineage>
</organism>
<dbReference type="EMBL" id="UINC01205497">
    <property type="protein sequence ID" value="SVE26698.1"/>
    <property type="molecule type" value="Genomic_DNA"/>
</dbReference>
<evidence type="ECO:0000313" key="1">
    <source>
        <dbReference type="EMBL" id="SVE26698.1"/>
    </source>
</evidence>
<accession>A0A383C511</accession>